<evidence type="ECO:0000256" key="1">
    <source>
        <dbReference type="SAM" id="Coils"/>
    </source>
</evidence>
<feature type="coiled-coil region" evidence="1">
    <location>
        <begin position="32"/>
        <end position="66"/>
    </location>
</feature>
<dbReference type="OrthoDB" id="10469931at2759"/>
<organism evidence="2 3">
    <name type="scientific">Paramecium sonneborni</name>
    <dbReference type="NCBI Taxonomy" id="65129"/>
    <lineage>
        <taxon>Eukaryota</taxon>
        <taxon>Sar</taxon>
        <taxon>Alveolata</taxon>
        <taxon>Ciliophora</taxon>
        <taxon>Intramacronucleata</taxon>
        <taxon>Oligohymenophorea</taxon>
        <taxon>Peniculida</taxon>
        <taxon>Parameciidae</taxon>
        <taxon>Paramecium</taxon>
    </lineage>
</organism>
<dbReference type="Proteomes" id="UP000692954">
    <property type="component" value="Unassembled WGS sequence"/>
</dbReference>
<dbReference type="AlphaFoldDB" id="A0A8S1KUN0"/>
<dbReference type="EMBL" id="CAJJDN010000008">
    <property type="protein sequence ID" value="CAD8054674.1"/>
    <property type="molecule type" value="Genomic_DNA"/>
</dbReference>
<evidence type="ECO:0000313" key="3">
    <source>
        <dbReference type="Proteomes" id="UP000692954"/>
    </source>
</evidence>
<sequence length="183" mass="21901">MKGNSDGEKSNGVENLMIVLDNMDYHHEQEKKENFQENNKLKLKKHKKLQKNKDKQNSKHQNLELLNLCKYNKKEKMKVIIIEENDNQESIKDLKQKVIPQLLEKQIITQNKEKIQKQYDSSFQENLREKQQISSPKFIKETEMQTDNKCDIKKLEIFHLLKISQNFILSMHSLTEKIIKMYV</sequence>
<keyword evidence="1" id="KW-0175">Coiled coil</keyword>
<keyword evidence="3" id="KW-1185">Reference proteome</keyword>
<name>A0A8S1KUN0_9CILI</name>
<gene>
    <name evidence="2" type="ORF">PSON_ATCC_30995.1.T0080414</name>
</gene>
<protein>
    <submittedName>
        <fullName evidence="2">Uncharacterized protein</fullName>
    </submittedName>
</protein>
<comment type="caution">
    <text evidence="2">The sequence shown here is derived from an EMBL/GenBank/DDBJ whole genome shotgun (WGS) entry which is preliminary data.</text>
</comment>
<proteinExistence type="predicted"/>
<evidence type="ECO:0000313" key="2">
    <source>
        <dbReference type="EMBL" id="CAD8054674.1"/>
    </source>
</evidence>
<reference evidence="2" key="1">
    <citation type="submission" date="2021-01" db="EMBL/GenBank/DDBJ databases">
        <authorList>
            <consortium name="Genoscope - CEA"/>
            <person name="William W."/>
        </authorList>
    </citation>
    <scope>NUCLEOTIDE SEQUENCE</scope>
</reference>
<accession>A0A8S1KUN0</accession>